<proteinExistence type="predicted"/>
<dbReference type="EMBL" id="CP067420">
    <property type="protein sequence ID" value="QQP91902.1"/>
    <property type="molecule type" value="Genomic_DNA"/>
</dbReference>
<organism evidence="1 2">
    <name type="scientific">Skermanella cutis</name>
    <dbReference type="NCBI Taxonomy" id="2775420"/>
    <lineage>
        <taxon>Bacteria</taxon>
        <taxon>Pseudomonadati</taxon>
        <taxon>Pseudomonadota</taxon>
        <taxon>Alphaproteobacteria</taxon>
        <taxon>Rhodospirillales</taxon>
        <taxon>Azospirillaceae</taxon>
        <taxon>Skermanella</taxon>
    </lineage>
</organism>
<evidence type="ECO:0000313" key="1">
    <source>
        <dbReference type="EMBL" id="QQP91902.1"/>
    </source>
</evidence>
<dbReference type="RefSeq" id="WP_201080304.1">
    <property type="nucleotide sequence ID" value="NZ_CP067420.1"/>
</dbReference>
<gene>
    <name evidence="1" type="ORF">IGS68_12145</name>
</gene>
<dbReference type="Proteomes" id="UP000595197">
    <property type="component" value="Chromosome"/>
</dbReference>
<protein>
    <submittedName>
        <fullName evidence="1">Uncharacterized protein</fullName>
    </submittedName>
</protein>
<evidence type="ECO:0000313" key="2">
    <source>
        <dbReference type="Proteomes" id="UP000595197"/>
    </source>
</evidence>
<reference evidence="1" key="1">
    <citation type="submission" date="2021-02" db="EMBL/GenBank/DDBJ databases">
        <title>Skermanella TT6 skin isolate.</title>
        <authorList>
            <person name="Lee K."/>
            <person name="Ganzorig M."/>
        </authorList>
    </citation>
    <scope>NUCLEOTIDE SEQUENCE</scope>
    <source>
        <strain evidence="1">TT6</strain>
    </source>
</reference>
<accession>A0ABX7BCH4</accession>
<name>A0ABX7BCH4_9PROT</name>
<sequence length="70" mass="7821">MMNRTPLERIEHLELLQSEALKILAAFENLALTQDPPQPVTERLVNLTREQVEAIGEALQLARSTLADAV</sequence>
<keyword evidence="2" id="KW-1185">Reference proteome</keyword>